<keyword evidence="3" id="KW-0378">Hydrolase</keyword>
<dbReference type="PANTHER" id="PTHR46246:SF1">
    <property type="entry name" value="GUANOSINE-3',5'-BIS(DIPHOSPHATE) 3'-PYROPHOSPHOHYDROLASE MESH1"/>
    <property type="match status" value="1"/>
</dbReference>
<evidence type="ECO:0000313" key="15">
    <source>
        <dbReference type="WBParaSite" id="EVEC_0000655601-mRNA-1"/>
    </source>
</evidence>
<comment type="cofactor">
    <cofactor evidence="1">
        <name>Mn(2+)</name>
        <dbReference type="ChEBI" id="CHEBI:29035"/>
    </cofactor>
</comment>
<dbReference type="InterPro" id="IPR052194">
    <property type="entry name" value="MESH1"/>
</dbReference>
<dbReference type="Pfam" id="PF13328">
    <property type="entry name" value="HD_4"/>
    <property type="match status" value="1"/>
</dbReference>
<dbReference type="SMART" id="SM00471">
    <property type="entry name" value="HDc"/>
    <property type="match status" value="1"/>
</dbReference>
<reference evidence="15" key="1">
    <citation type="submission" date="2017-02" db="UniProtKB">
        <authorList>
            <consortium name="WormBaseParasite"/>
        </authorList>
    </citation>
    <scope>IDENTIFICATION</scope>
</reference>
<evidence type="ECO:0000256" key="9">
    <source>
        <dbReference type="ARBA" id="ARBA00041464"/>
    </source>
</evidence>
<evidence type="ECO:0000256" key="1">
    <source>
        <dbReference type="ARBA" id="ARBA00001936"/>
    </source>
</evidence>
<dbReference type="GO" id="GO:0046872">
    <property type="term" value="F:metal ion binding"/>
    <property type="evidence" value="ECO:0007669"/>
    <property type="project" value="UniProtKB-KW"/>
</dbReference>
<reference evidence="13 14" key="2">
    <citation type="submission" date="2018-10" db="EMBL/GenBank/DDBJ databases">
        <authorList>
            <consortium name="Pathogen Informatics"/>
        </authorList>
    </citation>
    <scope>NUCLEOTIDE SEQUENCE [LARGE SCALE GENOMIC DNA]</scope>
</reference>
<dbReference type="EMBL" id="UXUI01008388">
    <property type="protein sequence ID" value="VDD91379.1"/>
    <property type="molecule type" value="Genomic_DNA"/>
</dbReference>
<evidence type="ECO:0000259" key="12">
    <source>
        <dbReference type="SMART" id="SM00471"/>
    </source>
</evidence>
<dbReference type="PANTHER" id="PTHR46246">
    <property type="entry name" value="GUANOSINE-3',5'-BIS(DIPHOSPHATE) 3'-PYROPHOSPHOHYDROLASE MESH1"/>
    <property type="match status" value="1"/>
</dbReference>
<dbReference type="STRING" id="51028.A0A0N4V889"/>
<evidence type="ECO:0000256" key="2">
    <source>
        <dbReference type="ARBA" id="ARBA00022723"/>
    </source>
</evidence>
<evidence type="ECO:0000256" key="7">
    <source>
        <dbReference type="ARBA" id="ARBA00038354"/>
    </source>
</evidence>
<name>A0A0N4V889_ENTVE</name>
<sequence length="218" mass="24697">MQDSVNFSNEETEQPPPYRELYPNSGEINQQCSVCSTNQFASDSESILRILKACDFAAQRHSFQRRKDVHQTPYINHPIGVANILVGEGGVMDSATIVSALLHDTVEDTSTTIDEIEEIFGSEVRTIVEQCTDDKTLPRQARKQAQIDNAASHCTKAKLVHLADKLYNLRDLEKNPPVTWDARRKKEYVSWSKEVISRLKGINEAIERELENAINRLL</sequence>
<dbReference type="Proteomes" id="UP000274131">
    <property type="component" value="Unassembled WGS sequence"/>
</dbReference>
<dbReference type="AlphaFoldDB" id="A0A0N4V889"/>
<evidence type="ECO:0000256" key="11">
    <source>
        <dbReference type="ARBA" id="ARBA00047968"/>
    </source>
</evidence>
<evidence type="ECO:0000256" key="3">
    <source>
        <dbReference type="ARBA" id="ARBA00022801"/>
    </source>
</evidence>
<evidence type="ECO:0000256" key="5">
    <source>
        <dbReference type="ARBA" id="ARBA00024387"/>
    </source>
</evidence>
<organism evidence="15">
    <name type="scientific">Enterobius vermicularis</name>
    <name type="common">Human pinworm</name>
    <dbReference type="NCBI Taxonomy" id="51028"/>
    <lineage>
        <taxon>Eukaryota</taxon>
        <taxon>Metazoa</taxon>
        <taxon>Ecdysozoa</taxon>
        <taxon>Nematoda</taxon>
        <taxon>Chromadorea</taxon>
        <taxon>Rhabditida</taxon>
        <taxon>Spirurina</taxon>
        <taxon>Oxyuridomorpha</taxon>
        <taxon>Oxyuroidea</taxon>
        <taxon>Oxyuridae</taxon>
        <taxon>Enterobius</taxon>
    </lineage>
</organism>
<dbReference type="CDD" id="cd00077">
    <property type="entry name" value="HDc"/>
    <property type="match status" value="1"/>
</dbReference>
<comment type="catalytic activity">
    <reaction evidence="11">
        <text>guanosine 3',5'-bis(diphosphate) + H2O = GDP + diphosphate + H(+)</text>
        <dbReference type="Rhea" id="RHEA:14253"/>
        <dbReference type="ChEBI" id="CHEBI:15377"/>
        <dbReference type="ChEBI" id="CHEBI:15378"/>
        <dbReference type="ChEBI" id="CHEBI:33019"/>
        <dbReference type="ChEBI" id="CHEBI:58189"/>
        <dbReference type="ChEBI" id="CHEBI:77828"/>
        <dbReference type="EC" id="3.1.7.2"/>
    </reaction>
</comment>
<dbReference type="EC" id="3.1.7.2" evidence="5"/>
<dbReference type="SUPFAM" id="SSF109604">
    <property type="entry name" value="HD-domain/PDEase-like"/>
    <property type="match status" value="1"/>
</dbReference>
<evidence type="ECO:0000256" key="6">
    <source>
        <dbReference type="ARBA" id="ARBA00037781"/>
    </source>
</evidence>
<dbReference type="InterPro" id="IPR003607">
    <property type="entry name" value="HD/PDEase_dom"/>
</dbReference>
<protein>
    <recommendedName>
        <fullName evidence="8">Guanosine-3',5'-bis(diphosphate) 3'-pyrophosphohydrolase MESH1</fullName>
        <ecNumber evidence="5">3.1.7.2</ecNumber>
    </recommendedName>
    <alternativeName>
        <fullName evidence="9">Metazoan SpoT homolog 1</fullName>
    </alternativeName>
    <alternativeName>
        <fullName evidence="10">Penta-phosphate guanosine-3'-pyrophosphohydrolase</fullName>
    </alternativeName>
</protein>
<dbReference type="OrthoDB" id="430679at2759"/>
<keyword evidence="2" id="KW-0479">Metal-binding</keyword>
<accession>A0A0N4V889</accession>
<comment type="function">
    <text evidence="6">ppGpp hydrolyzing enzyme involved in starvation response.</text>
</comment>
<dbReference type="Gene3D" id="1.10.3210.10">
    <property type="entry name" value="Hypothetical protein af1432"/>
    <property type="match status" value="1"/>
</dbReference>
<dbReference type="WBParaSite" id="EVEC_0000655601-mRNA-1">
    <property type="protein sequence ID" value="EVEC_0000655601-mRNA-1"/>
    <property type="gene ID" value="EVEC_0000655601"/>
</dbReference>
<gene>
    <name evidence="13" type="ORF">EVEC_LOCUS6130</name>
</gene>
<evidence type="ECO:0000256" key="8">
    <source>
        <dbReference type="ARBA" id="ARBA00040793"/>
    </source>
</evidence>
<comment type="similarity">
    <text evidence="7">Belongs to the MESH1 family.</text>
</comment>
<keyword evidence="14" id="KW-1185">Reference proteome</keyword>
<evidence type="ECO:0000256" key="10">
    <source>
        <dbReference type="ARBA" id="ARBA00041770"/>
    </source>
</evidence>
<feature type="domain" description="HD/PDEase" evidence="12">
    <location>
        <begin position="70"/>
        <end position="178"/>
    </location>
</feature>
<proteinExistence type="inferred from homology"/>
<dbReference type="FunFam" id="1.10.3210.10:FF:000012">
    <property type="entry name" value="HD domain containing 3"/>
    <property type="match status" value="1"/>
</dbReference>
<dbReference type="GO" id="GO:0008893">
    <property type="term" value="F:guanosine-3',5'-bis(diphosphate) 3'-diphosphatase activity"/>
    <property type="evidence" value="ECO:0007669"/>
    <property type="project" value="UniProtKB-EC"/>
</dbReference>
<evidence type="ECO:0000313" key="13">
    <source>
        <dbReference type="EMBL" id="VDD91379.1"/>
    </source>
</evidence>
<evidence type="ECO:0000313" key="14">
    <source>
        <dbReference type="Proteomes" id="UP000274131"/>
    </source>
</evidence>
<keyword evidence="4" id="KW-0464">Manganese</keyword>
<evidence type="ECO:0000256" key="4">
    <source>
        <dbReference type="ARBA" id="ARBA00023211"/>
    </source>
</evidence>